<keyword evidence="2" id="KW-0479">Metal-binding</keyword>
<accession>A0ABP4XF46</accession>
<organism evidence="7 8">
    <name type="scientific">Nostocoides vanveenii</name>
    <dbReference type="NCBI Taxonomy" id="330835"/>
    <lineage>
        <taxon>Bacteria</taxon>
        <taxon>Bacillati</taxon>
        <taxon>Actinomycetota</taxon>
        <taxon>Actinomycetes</taxon>
        <taxon>Micrococcales</taxon>
        <taxon>Intrasporangiaceae</taxon>
        <taxon>Nostocoides</taxon>
    </lineage>
</organism>
<dbReference type="EMBL" id="BAAAPN010000104">
    <property type="protein sequence ID" value="GAA1775460.1"/>
    <property type="molecule type" value="Genomic_DNA"/>
</dbReference>
<dbReference type="InterPro" id="IPR029060">
    <property type="entry name" value="PIN-like_dom_sf"/>
</dbReference>
<reference evidence="8" key="1">
    <citation type="journal article" date="2019" name="Int. J. Syst. Evol. Microbiol.">
        <title>The Global Catalogue of Microorganisms (GCM) 10K type strain sequencing project: providing services to taxonomists for standard genome sequencing and annotation.</title>
        <authorList>
            <consortium name="The Broad Institute Genomics Platform"/>
            <consortium name="The Broad Institute Genome Sequencing Center for Infectious Disease"/>
            <person name="Wu L."/>
            <person name="Ma J."/>
        </authorList>
    </citation>
    <scope>NUCLEOTIDE SEQUENCE [LARGE SCALE GENOMIC DNA]</scope>
    <source>
        <strain evidence="8">JCM 15591</strain>
    </source>
</reference>
<evidence type="ECO:0000256" key="2">
    <source>
        <dbReference type="ARBA" id="ARBA00022723"/>
    </source>
</evidence>
<keyword evidence="3" id="KW-0378">Hydrolase</keyword>
<name>A0ABP4XF46_9MICO</name>
<protein>
    <recommendedName>
        <fullName evidence="6">PIN domain-containing protein</fullName>
    </recommendedName>
</protein>
<gene>
    <name evidence="7" type="ORF">GCM10009810_35630</name>
</gene>
<evidence type="ECO:0000259" key="6">
    <source>
        <dbReference type="Pfam" id="PF01850"/>
    </source>
</evidence>
<comment type="caution">
    <text evidence="7">The sequence shown here is derived from an EMBL/GenBank/DDBJ whole genome shotgun (WGS) entry which is preliminary data.</text>
</comment>
<dbReference type="InterPro" id="IPR002716">
    <property type="entry name" value="PIN_dom"/>
</dbReference>
<evidence type="ECO:0000256" key="1">
    <source>
        <dbReference type="ARBA" id="ARBA00022722"/>
    </source>
</evidence>
<evidence type="ECO:0000256" key="3">
    <source>
        <dbReference type="ARBA" id="ARBA00022801"/>
    </source>
</evidence>
<evidence type="ECO:0000256" key="4">
    <source>
        <dbReference type="ARBA" id="ARBA00022842"/>
    </source>
</evidence>
<evidence type="ECO:0000256" key="5">
    <source>
        <dbReference type="SAM" id="MobiDB-lite"/>
    </source>
</evidence>
<evidence type="ECO:0000313" key="8">
    <source>
        <dbReference type="Proteomes" id="UP001501475"/>
    </source>
</evidence>
<feature type="region of interest" description="Disordered" evidence="5">
    <location>
        <begin position="64"/>
        <end position="117"/>
    </location>
</feature>
<proteinExistence type="predicted"/>
<keyword evidence="4" id="KW-0460">Magnesium</keyword>
<sequence length="117" mass="12387">MVGKESAIREFDQVERLVVWHAFDLDILCAARDLMARSHVRGRDAVHAATALAAGFDTIVSTDRDFDGIPGLTRRDPRDSARTGGKAKPASPGPGQLSYCASPPDVRPNNACVGGAA</sequence>
<dbReference type="Proteomes" id="UP001501475">
    <property type="component" value="Unassembled WGS sequence"/>
</dbReference>
<keyword evidence="1" id="KW-0540">Nuclease</keyword>
<dbReference type="Pfam" id="PF01850">
    <property type="entry name" value="PIN"/>
    <property type="match status" value="1"/>
</dbReference>
<dbReference type="Gene3D" id="3.40.50.1010">
    <property type="entry name" value="5'-nuclease"/>
    <property type="match status" value="1"/>
</dbReference>
<feature type="domain" description="PIN" evidence="6">
    <location>
        <begin position="14"/>
        <end position="70"/>
    </location>
</feature>
<feature type="compositionally biased region" description="Basic and acidic residues" evidence="5">
    <location>
        <begin position="64"/>
        <end position="81"/>
    </location>
</feature>
<evidence type="ECO:0000313" key="7">
    <source>
        <dbReference type="EMBL" id="GAA1775460.1"/>
    </source>
</evidence>
<feature type="compositionally biased region" description="Low complexity" evidence="5">
    <location>
        <begin position="84"/>
        <end position="95"/>
    </location>
</feature>
<dbReference type="SUPFAM" id="SSF88723">
    <property type="entry name" value="PIN domain-like"/>
    <property type="match status" value="1"/>
</dbReference>
<keyword evidence="8" id="KW-1185">Reference proteome</keyword>